<comment type="subcellular location">
    <subcellularLocation>
        <location evidence="1">Membrane</location>
        <topology evidence="1">Single-pass membrane protein</topology>
    </subcellularLocation>
</comment>
<protein>
    <submittedName>
        <fullName evidence="11">Cadherin domain-containing protein</fullName>
    </submittedName>
</protein>
<dbReference type="PRINTS" id="PR01488">
    <property type="entry name" value="RTXTOXINA"/>
</dbReference>
<keyword evidence="2" id="KW-0800">Toxin</keyword>
<dbReference type="Pfam" id="PF00028">
    <property type="entry name" value="Cadherin"/>
    <property type="match status" value="1"/>
</dbReference>
<dbReference type="PROSITE" id="PS50268">
    <property type="entry name" value="CADHERIN_2"/>
    <property type="match status" value="4"/>
</dbReference>
<dbReference type="RefSeq" id="WP_196265301.1">
    <property type="nucleotide sequence ID" value="NZ_JADQDN010000014.1"/>
</dbReference>
<feature type="domain" description="Cadherin" evidence="10">
    <location>
        <begin position="107"/>
        <end position="222"/>
    </location>
</feature>
<dbReference type="InterPro" id="IPR011049">
    <property type="entry name" value="Serralysin-like_metalloprot_C"/>
</dbReference>
<evidence type="ECO:0000256" key="4">
    <source>
        <dbReference type="ARBA" id="ARBA00022729"/>
    </source>
</evidence>
<evidence type="ECO:0000256" key="8">
    <source>
        <dbReference type="ARBA" id="ARBA00023026"/>
    </source>
</evidence>
<keyword evidence="6" id="KW-0106">Calcium</keyword>
<feature type="domain" description="Cadherin" evidence="10">
    <location>
        <begin position="1"/>
        <end position="100"/>
    </location>
</feature>
<dbReference type="InterPro" id="IPR018511">
    <property type="entry name" value="Hemolysin-typ_Ca-bd_CS"/>
</dbReference>
<evidence type="ECO:0000313" key="11">
    <source>
        <dbReference type="EMBL" id="MBF9197945.1"/>
    </source>
</evidence>
<dbReference type="InterPro" id="IPR001343">
    <property type="entry name" value="Hemolysn_Ca-bd"/>
</dbReference>
<dbReference type="Gene3D" id="2.150.10.10">
    <property type="entry name" value="Serralysin-like metalloprotease, C-terminal"/>
    <property type="match status" value="1"/>
</dbReference>
<dbReference type="Proteomes" id="UP000611708">
    <property type="component" value="Unassembled WGS sequence"/>
</dbReference>
<evidence type="ECO:0000256" key="2">
    <source>
        <dbReference type="ARBA" id="ARBA00022656"/>
    </source>
</evidence>
<evidence type="ECO:0000256" key="5">
    <source>
        <dbReference type="ARBA" id="ARBA00022737"/>
    </source>
</evidence>
<dbReference type="EMBL" id="JADQDN010000014">
    <property type="protein sequence ID" value="MBF9197945.1"/>
    <property type="molecule type" value="Genomic_DNA"/>
</dbReference>
<dbReference type="SMART" id="SM00112">
    <property type="entry name" value="CA"/>
    <property type="match status" value="4"/>
</dbReference>
<keyword evidence="8" id="KW-0843">Virulence</keyword>
<keyword evidence="7" id="KW-1133">Transmembrane helix</keyword>
<keyword evidence="4" id="KW-0732">Signal</keyword>
<reference evidence="11 12" key="1">
    <citation type="submission" date="2020-11" db="EMBL/GenBank/DDBJ databases">
        <authorList>
            <person name="Kim M.K."/>
        </authorList>
    </citation>
    <scope>NUCLEOTIDE SEQUENCE [LARGE SCALE GENOMIC DNA]</scope>
    <source>
        <strain evidence="11 12">BT290</strain>
    </source>
</reference>
<dbReference type="PRINTS" id="PR00313">
    <property type="entry name" value="CABNDNGRPT"/>
</dbReference>
<dbReference type="SUPFAM" id="SSF49313">
    <property type="entry name" value="Cadherin-like"/>
    <property type="match status" value="3"/>
</dbReference>
<evidence type="ECO:0000256" key="1">
    <source>
        <dbReference type="ARBA" id="ARBA00004167"/>
    </source>
</evidence>
<dbReference type="InterPro" id="IPR039808">
    <property type="entry name" value="Cadherin"/>
</dbReference>
<keyword evidence="9" id="KW-0472">Membrane</keyword>
<accession>A0ABS0HXR0</accession>
<organism evidence="11 12">
    <name type="scientific">Microvirga terrestris</name>
    <dbReference type="NCBI Taxonomy" id="2791024"/>
    <lineage>
        <taxon>Bacteria</taxon>
        <taxon>Pseudomonadati</taxon>
        <taxon>Pseudomonadota</taxon>
        <taxon>Alphaproteobacteria</taxon>
        <taxon>Hyphomicrobiales</taxon>
        <taxon>Methylobacteriaceae</taxon>
        <taxon>Microvirga</taxon>
    </lineage>
</organism>
<evidence type="ECO:0000256" key="9">
    <source>
        <dbReference type="ARBA" id="ARBA00023136"/>
    </source>
</evidence>
<feature type="domain" description="Cadherin" evidence="10">
    <location>
        <begin position="343"/>
        <end position="443"/>
    </location>
</feature>
<dbReference type="InterPro" id="IPR002126">
    <property type="entry name" value="Cadherin-like_dom"/>
</dbReference>
<dbReference type="InterPro" id="IPR015919">
    <property type="entry name" value="Cadherin-like_sf"/>
</dbReference>
<dbReference type="Gene3D" id="2.60.40.60">
    <property type="entry name" value="Cadherins"/>
    <property type="match status" value="4"/>
</dbReference>
<dbReference type="CDD" id="cd11304">
    <property type="entry name" value="Cadherin_repeat"/>
    <property type="match status" value="4"/>
</dbReference>
<dbReference type="SUPFAM" id="SSF51120">
    <property type="entry name" value="beta-Roll"/>
    <property type="match status" value="1"/>
</dbReference>
<dbReference type="PANTHER" id="PTHR24027:SF422">
    <property type="entry name" value="CADHERIN DOMAIN-CONTAINING PROTEIN"/>
    <property type="match status" value="1"/>
</dbReference>
<feature type="non-terminal residue" evidence="11">
    <location>
        <position position="1"/>
    </location>
</feature>
<keyword evidence="12" id="KW-1185">Reference proteome</keyword>
<gene>
    <name evidence="11" type="ORF">I2H36_18075</name>
</gene>
<name>A0ABS0HXR0_9HYPH</name>
<evidence type="ECO:0000256" key="7">
    <source>
        <dbReference type="ARBA" id="ARBA00022989"/>
    </source>
</evidence>
<keyword evidence="5" id="KW-0677">Repeat</keyword>
<proteinExistence type="predicted"/>
<sequence>VGTVTNVVDPDTSLVNRDFRFTLVDANGTPITGNSNFAVNATTGEITVGALGLPDVTQPTNVQVRVRVQDKAGTGFSHIEVVTVTINPNDVNSPPTAPVVVGSTVLSVTENVTGVINVATVRSTDDGLGGTTLGYELVDNVNGLFSITTSNGQGVISFNGAAQNYETNTNLQVENAGTVNERKYFNVQVRAKESGTNGQSSGTTTVKVYLDDVNEAVSDATYAVNTMSESAQQGTTVGTVTNVVDPDTSLVNRDFRFTLVDVNGTPITGNSNFAVNATTGEITVGALGLPDVTQPTNVQVRVRVQDKAGTGFSHIEVVTVTINPVTGPQNQAPKSIELLSGGSVNELEAAGTTVATFAATDPDDNGGFIYSLVNSDGRFEFVGNQLKVKDGYRLDYEQLKSHSVTVKVTDKNGAGLSHTQDFTISVKDINPETTLGSGANDVFYGGAAADTLSGSFGNDTIYGGFGADTLNGDADNDTLKGENDKDKINGGDGVDKIYGGYGNDTLWGGKGKDYFVFDAALGTSRTDRKVNFDTIKDYSVKDDSIWLENTLFKSNKTLYNTIKKGTETKVAKLASKFFTVGDKAKDANDYFVYDAKKRVLYYDADGSGSKAAIELASFTNNKALKNFTYKELFFI</sequence>
<evidence type="ECO:0000313" key="12">
    <source>
        <dbReference type="Proteomes" id="UP000611708"/>
    </source>
</evidence>
<comment type="caution">
    <text evidence="11">The sequence shown here is derived from an EMBL/GenBank/DDBJ whole genome shotgun (WGS) entry which is preliminary data.</text>
</comment>
<dbReference type="PANTHER" id="PTHR24027">
    <property type="entry name" value="CADHERIN-23"/>
    <property type="match status" value="1"/>
</dbReference>
<feature type="domain" description="Cadherin" evidence="10">
    <location>
        <begin position="226"/>
        <end position="335"/>
    </location>
</feature>
<evidence type="ECO:0000259" key="10">
    <source>
        <dbReference type="PROSITE" id="PS50268"/>
    </source>
</evidence>
<dbReference type="PROSITE" id="PS00330">
    <property type="entry name" value="HEMOLYSIN_CALCIUM"/>
    <property type="match status" value="2"/>
</dbReference>
<dbReference type="Pfam" id="PF00353">
    <property type="entry name" value="HemolysinCabind"/>
    <property type="match status" value="2"/>
</dbReference>
<evidence type="ECO:0000256" key="3">
    <source>
        <dbReference type="ARBA" id="ARBA00022692"/>
    </source>
</evidence>
<keyword evidence="3" id="KW-0812">Transmembrane</keyword>
<evidence type="ECO:0000256" key="6">
    <source>
        <dbReference type="ARBA" id="ARBA00022837"/>
    </source>
</evidence>
<dbReference type="InterPro" id="IPR003995">
    <property type="entry name" value="RTX_toxin_determinant-A"/>
</dbReference>